<dbReference type="Proteomes" id="UP000184440">
    <property type="component" value="Unassembled WGS sequence"/>
</dbReference>
<sequence length="438" mass="48610">MNKAARTVHRPIIAIALRRSSQRREPDPRCGRQKEASYQARRHLLERWCREALAHAEELRIPLTREMTATGWIGHPPAAGSVLDGAERRLGRVLPRSLREFASVTNGWPVLSMDFGALRPAEELGWVVDLEPSFVQIWNETAGEDWDPDTDDGPPLWKRSLLLSTGTDHFLLDPRRIDSSGEWVSCEFTSSGAGAGGAASSFRTGMEGHYASFVCFTAPESPTRAEVAEQVEQAYRSSLTGDTGREWVIPAARSFGDLRADVLNVQLRTLRGAYRAYLDVDALDWGYLAGEPTAIEDLLPLFVTACLDRHDPQTWALDLLLQGASPPVAQRVRQLADRCLSEGGLVADWSSSPGFAAAVDRARALVRADRDTEAFEALVAGLPNWQPLSPLHLAPMGRIWDRELNRVMTPDRRRRRLLSQPRSTAVRQADQPGQSKNP</sequence>
<organism evidence="2 3">
    <name type="scientific">Cryptosporangium aurantiacum</name>
    <dbReference type="NCBI Taxonomy" id="134849"/>
    <lineage>
        <taxon>Bacteria</taxon>
        <taxon>Bacillati</taxon>
        <taxon>Actinomycetota</taxon>
        <taxon>Actinomycetes</taxon>
        <taxon>Cryptosporangiales</taxon>
        <taxon>Cryptosporangiaceae</taxon>
        <taxon>Cryptosporangium</taxon>
    </lineage>
</organism>
<name>A0A1M7RET0_9ACTN</name>
<evidence type="ECO:0008006" key="4">
    <source>
        <dbReference type="Google" id="ProtNLM"/>
    </source>
</evidence>
<dbReference type="EMBL" id="FRCS01000010">
    <property type="protein sequence ID" value="SHN44682.1"/>
    <property type="molecule type" value="Genomic_DNA"/>
</dbReference>
<evidence type="ECO:0000313" key="3">
    <source>
        <dbReference type="Proteomes" id="UP000184440"/>
    </source>
</evidence>
<reference evidence="2 3" key="1">
    <citation type="submission" date="2016-11" db="EMBL/GenBank/DDBJ databases">
        <authorList>
            <person name="Jaros S."/>
            <person name="Januszkiewicz K."/>
            <person name="Wedrychowicz H."/>
        </authorList>
    </citation>
    <scope>NUCLEOTIDE SEQUENCE [LARGE SCALE GENOMIC DNA]</scope>
    <source>
        <strain evidence="2 3">DSM 46144</strain>
    </source>
</reference>
<dbReference type="STRING" id="134849.SAMN05443668_110321"/>
<proteinExistence type="predicted"/>
<evidence type="ECO:0000313" key="2">
    <source>
        <dbReference type="EMBL" id="SHN44682.1"/>
    </source>
</evidence>
<evidence type="ECO:0000256" key="1">
    <source>
        <dbReference type="SAM" id="MobiDB-lite"/>
    </source>
</evidence>
<keyword evidence="3" id="KW-1185">Reference proteome</keyword>
<dbReference type="AlphaFoldDB" id="A0A1M7RET0"/>
<accession>A0A1M7RET0</accession>
<gene>
    <name evidence="2" type="ORF">SAMN05443668_110321</name>
</gene>
<protein>
    <recommendedName>
        <fullName evidence="4">Knr4/Smi1-like domain-containing protein</fullName>
    </recommendedName>
</protein>
<feature type="region of interest" description="Disordered" evidence="1">
    <location>
        <begin position="415"/>
        <end position="438"/>
    </location>
</feature>
<feature type="compositionally biased region" description="Polar residues" evidence="1">
    <location>
        <begin position="420"/>
        <end position="438"/>
    </location>
</feature>